<evidence type="ECO:0000313" key="4">
    <source>
        <dbReference type="Proteomes" id="UP000298416"/>
    </source>
</evidence>
<evidence type="ECO:0000259" key="2">
    <source>
        <dbReference type="PROSITE" id="PS51782"/>
    </source>
</evidence>
<dbReference type="SMART" id="SM00257">
    <property type="entry name" value="LysM"/>
    <property type="match status" value="1"/>
</dbReference>
<dbReference type="CDD" id="cd00118">
    <property type="entry name" value="LysM"/>
    <property type="match status" value="1"/>
</dbReference>
<dbReference type="Gene3D" id="3.10.350.10">
    <property type="entry name" value="LysM domain"/>
    <property type="match status" value="1"/>
</dbReference>
<keyword evidence="4" id="KW-1185">Reference proteome</keyword>
<evidence type="ECO:0000256" key="1">
    <source>
        <dbReference type="SAM" id="MobiDB-lite"/>
    </source>
</evidence>
<dbReference type="InterPro" id="IPR036779">
    <property type="entry name" value="LysM_dom_sf"/>
</dbReference>
<comment type="caution">
    <text evidence="3">The sequence shown here is derived from an EMBL/GenBank/DDBJ whole genome shotgun (WGS) entry which is preliminary data.</text>
</comment>
<accession>A0A8X8ZCM8</accession>
<protein>
    <recommendedName>
        <fullName evidence="2">LysM domain-containing protein</fullName>
    </recommendedName>
</protein>
<evidence type="ECO:0000313" key="3">
    <source>
        <dbReference type="EMBL" id="KAG6399134.1"/>
    </source>
</evidence>
<dbReference type="Proteomes" id="UP000298416">
    <property type="component" value="Unassembled WGS sequence"/>
</dbReference>
<dbReference type="PROSITE" id="PS51782">
    <property type="entry name" value="LYSM"/>
    <property type="match status" value="1"/>
</dbReference>
<feature type="domain" description="LysM" evidence="2">
    <location>
        <begin position="76"/>
        <end position="120"/>
    </location>
</feature>
<proteinExistence type="predicted"/>
<dbReference type="EMBL" id="PNBA02000015">
    <property type="protein sequence ID" value="KAG6399134.1"/>
    <property type="molecule type" value="Genomic_DNA"/>
</dbReference>
<dbReference type="Pfam" id="PF01476">
    <property type="entry name" value="LysM"/>
    <property type="match status" value="1"/>
</dbReference>
<gene>
    <name evidence="3" type="ORF">SASPL_140609</name>
</gene>
<dbReference type="PANTHER" id="PTHR20932:SF55">
    <property type="entry name" value="LYSM DOMAIN-CONTAINING PROTEIN"/>
    <property type="match status" value="1"/>
</dbReference>
<reference evidence="3" key="1">
    <citation type="submission" date="2018-01" db="EMBL/GenBank/DDBJ databases">
        <authorList>
            <person name="Mao J.F."/>
        </authorList>
    </citation>
    <scope>NUCLEOTIDE SEQUENCE</scope>
    <source>
        <strain evidence="3">Huo1</strain>
        <tissue evidence="3">Leaf</tissue>
    </source>
</reference>
<organism evidence="3">
    <name type="scientific">Salvia splendens</name>
    <name type="common">Scarlet sage</name>
    <dbReference type="NCBI Taxonomy" id="180675"/>
    <lineage>
        <taxon>Eukaryota</taxon>
        <taxon>Viridiplantae</taxon>
        <taxon>Streptophyta</taxon>
        <taxon>Embryophyta</taxon>
        <taxon>Tracheophyta</taxon>
        <taxon>Spermatophyta</taxon>
        <taxon>Magnoliopsida</taxon>
        <taxon>eudicotyledons</taxon>
        <taxon>Gunneridae</taxon>
        <taxon>Pentapetalae</taxon>
        <taxon>asterids</taxon>
        <taxon>lamiids</taxon>
        <taxon>Lamiales</taxon>
        <taxon>Lamiaceae</taxon>
        <taxon>Nepetoideae</taxon>
        <taxon>Mentheae</taxon>
        <taxon>Salviinae</taxon>
        <taxon>Salvia</taxon>
        <taxon>Salvia subgen. Calosphace</taxon>
        <taxon>core Calosphace</taxon>
    </lineage>
</organism>
<feature type="region of interest" description="Disordered" evidence="1">
    <location>
        <begin position="121"/>
        <end position="151"/>
    </location>
</feature>
<dbReference type="InterPro" id="IPR018392">
    <property type="entry name" value="LysM"/>
</dbReference>
<sequence>MESLGRIVYIRFFPDKCIPAHILLSFYRFAVEREGFLKMNEYGGAELYQIGAVRSSSPTIYPPPSSAGANGALNYIVHTVSKYDTLAGVAIKYGVEVADVKRLNGLVTDLQMFALETIQIPHPGRHPPSPVSSNGHKTPPRPSTTQQTLSSCGHSDLFDSFSSLKLKSKSKSKSKSSSEMKVSLSMSRMQCYYGLRSAEMKGAGEGCEMAMYKKGGAHYLEDGPLLKSSISNPPLSHYRKSKSAADCLDSENGSLIDEDLLQGAESNGSTELIAKLVRRRQKSEADFTSRSTEKLLTEENSNGTAISGKGLALWPKSSGRTVSLGADGEAGGFKPIPIGLGDAFLNDDVNGVKKSSSVSSLQDSDNSAMSSIWPTSKWSLKQDFQALSAAAMTSPIFDGLSKPSNWRNKAAVD</sequence>
<dbReference type="PANTHER" id="PTHR20932">
    <property type="entry name" value="LYSM AND PUTATIVE PEPTIDOGLYCAN-BINDING DOMAIN-CONTAINING PROTEIN"/>
    <property type="match status" value="1"/>
</dbReference>
<dbReference type="AlphaFoldDB" id="A0A8X8ZCM8"/>
<reference evidence="3" key="2">
    <citation type="submission" date="2020-08" db="EMBL/GenBank/DDBJ databases">
        <title>Plant Genome Project.</title>
        <authorList>
            <person name="Zhang R.-G."/>
        </authorList>
    </citation>
    <scope>NUCLEOTIDE SEQUENCE</scope>
    <source>
        <strain evidence="3">Huo1</strain>
        <tissue evidence="3">Leaf</tissue>
    </source>
</reference>
<dbReference type="InterPro" id="IPR045030">
    <property type="entry name" value="LYSM1-4"/>
</dbReference>
<name>A0A8X8ZCM8_SALSN</name>
<dbReference type="SUPFAM" id="SSF54106">
    <property type="entry name" value="LysM domain"/>
    <property type="match status" value="1"/>
</dbReference>